<dbReference type="SUPFAM" id="SSF49899">
    <property type="entry name" value="Concanavalin A-like lectins/glucanases"/>
    <property type="match status" value="1"/>
</dbReference>
<dbReference type="EMBL" id="CAEZWE010000013">
    <property type="protein sequence ID" value="CAB4646681.1"/>
    <property type="molecule type" value="Genomic_DNA"/>
</dbReference>
<dbReference type="Gene3D" id="2.60.120.200">
    <property type="match status" value="1"/>
</dbReference>
<evidence type="ECO:0000313" key="1">
    <source>
        <dbReference type="EMBL" id="CAB4570832.1"/>
    </source>
</evidence>
<gene>
    <name evidence="1" type="ORF">UFOPK1572_01350</name>
    <name evidence="2" type="ORF">UFOPK2169_00481</name>
</gene>
<sequence length="373" mass="38972">MKQSRKMASAVLILMGLVLALSQSFVTAVTPAPGNVSNGLMLWLDASDPLFTGSAPANGSNVVTWKDKSGNANDAVINPYGVGQAHTAAIFESAPSGFNNRPALRFNRIDDNSGSVYEVSNIDIRASSISDITVFSVYRPVALASNNGLWGNDDGNWDRFFITFHPGFGDGTDDGVVGLGPALGGETVANSGSTAAPSLFAISYGGNLVNGANVGDTNGSYVYFNCNLQRTFTDSTHSALARTRLSIGWDGNDSVFDGYVAEMIVYNRVLTSQEVGHVNGYLASKYNLASGCATFATTTTSPTTTTVAPTTTVVSTSTTPSTQVSGSALSAPVEASSQLPQTGTRSLLNSVLPLLLIASGLLIRRSSRRQVQV</sequence>
<dbReference type="InterPro" id="IPR013320">
    <property type="entry name" value="ConA-like_dom_sf"/>
</dbReference>
<reference evidence="2" key="1">
    <citation type="submission" date="2020-05" db="EMBL/GenBank/DDBJ databases">
        <authorList>
            <person name="Chiriac C."/>
            <person name="Salcher M."/>
            <person name="Ghai R."/>
            <person name="Kavagutti S V."/>
        </authorList>
    </citation>
    <scope>NUCLEOTIDE SEQUENCE</scope>
</reference>
<protein>
    <submittedName>
        <fullName evidence="2">Unannotated protein</fullName>
    </submittedName>
</protein>
<name>A0A6J6KA62_9ZZZZ</name>
<dbReference type="Pfam" id="PF13385">
    <property type="entry name" value="Laminin_G_3"/>
    <property type="match status" value="1"/>
</dbReference>
<dbReference type="EMBL" id="CAEZTC010000209">
    <property type="protein sequence ID" value="CAB4570832.1"/>
    <property type="molecule type" value="Genomic_DNA"/>
</dbReference>
<evidence type="ECO:0000313" key="2">
    <source>
        <dbReference type="EMBL" id="CAB4646681.1"/>
    </source>
</evidence>
<proteinExistence type="predicted"/>
<organism evidence="2">
    <name type="scientific">freshwater metagenome</name>
    <dbReference type="NCBI Taxonomy" id="449393"/>
    <lineage>
        <taxon>unclassified sequences</taxon>
        <taxon>metagenomes</taxon>
        <taxon>ecological metagenomes</taxon>
    </lineage>
</organism>
<dbReference type="AlphaFoldDB" id="A0A6J6KA62"/>
<accession>A0A6J6KA62</accession>